<name>A0A7N6BJI4_ANATE</name>
<evidence type="ECO:0000313" key="7">
    <source>
        <dbReference type="Proteomes" id="UP000265040"/>
    </source>
</evidence>
<feature type="domain" description="C-type lectin" evidence="5">
    <location>
        <begin position="180"/>
        <end position="297"/>
    </location>
</feature>
<dbReference type="Proteomes" id="UP000265040">
    <property type="component" value="Chromosome 11"/>
</dbReference>
<dbReference type="Ensembl" id="ENSATET00000064849.2">
    <property type="protein sequence ID" value="ENSATEP00000063773.2"/>
    <property type="gene ID" value="ENSATEG00000028829.2"/>
</dbReference>
<feature type="coiled-coil region" evidence="2">
    <location>
        <begin position="89"/>
        <end position="152"/>
    </location>
</feature>
<dbReference type="GO" id="GO:0005886">
    <property type="term" value="C:plasma membrane"/>
    <property type="evidence" value="ECO:0007669"/>
    <property type="project" value="UniProtKB-SubCell"/>
</dbReference>
<keyword evidence="2" id="KW-0175">Coiled coil</keyword>
<reference evidence="6" key="1">
    <citation type="submission" date="2021-04" db="EMBL/GenBank/DDBJ databases">
        <authorList>
            <consortium name="Wellcome Sanger Institute Data Sharing"/>
        </authorList>
    </citation>
    <scope>NUCLEOTIDE SEQUENCE [LARGE SCALE GENOMIC DNA]</scope>
</reference>
<feature type="region of interest" description="Disordered" evidence="3">
    <location>
        <begin position="30"/>
        <end position="50"/>
    </location>
</feature>
<dbReference type="InterPro" id="IPR050828">
    <property type="entry name" value="C-type_lectin/matrix_domain"/>
</dbReference>
<sequence length="298" mass="35707">MSTEIQAGSDLRVKYMRGHEDRGEREVQMLENGEQHTHFRSRQTEPNSEKKLPAVRRSCFRVFTVSLVLLYLLILAAIIIRYFSVILEKENLETRYNDLNKTYTELKDNKSINYIQLENKYNKNYSQLQNKVKKLEEKNESLTVNYSELYISYNLLQDEVKMLNNIIEEGKLCPKGWKRFGSSYYFKSTEKKSWYDSRYDCQSRGSDLVMINSKEEQEFVVNLTKNEEFWIGLRTEWAEIEKQWIYVWKWVDGSRLKETFWATEDPDPSQYYHATCCDQQGKWTQTNSDSYKTWICEK</sequence>
<dbReference type="Pfam" id="PF00059">
    <property type="entry name" value="Lectin_C"/>
    <property type="match status" value="1"/>
</dbReference>
<organism evidence="6 7">
    <name type="scientific">Anabas testudineus</name>
    <name type="common">Climbing perch</name>
    <name type="synonym">Anthias testudineus</name>
    <dbReference type="NCBI Taxonomy" id="64144"/>
    <lineage>
        <taxon>Eukaryota</taxon>
        <taxon>Metazoa</taxon>
        <taxon>Chordata</taxon>
        <taxon>Craniata</taxon>
        <taxon>Vertebrata</taxon>
        <taxon>Euteleostomi</taxon>
        <taxon>Actinopterygii</taxon>
        <taxon>Neopterygii</taxon>
        <taxon>Teleostei</taxon>
        <taxon>Neoteleostei</taxon>
        <taxon>Acanthomorphata</taxon>
        <taxon>Anabantaria</taxon>
        <taxon>Anabantiformes</taxon>
        <taxon>Anabantoidei</taxon>
        <taxon>Anabantidae</taxon>
        <taxon>Anabas</taxon>
    </lineage>
</organism>
<feature type="transmembrane region" description="Helical" evidence="4">
    <location>
        <begin position="60"/>
        <end position="83"/>
    </location>
</feature>
<dbReference type="Gene3D" id="3.10.100.10">
    <property type="entry name" value="Mannose-Binding Protein A, subunit A"/>
    <property type="match status" value="1"/>
</dbReference>
<dbReference type="InterPro" id="IPR016187">
    <property type="entry name" value="CTDL_fold"/>
</dbReference>
<evidence type="ECO:0000256" key="2">
    <source>
        <dbReference type="SAM" id="Coils"/>
    </source>
</evidence>
<dbReference type="InterPro" id="IPR001304">
    <property type="entry name" value="C-type_lectin-like"/>
</dbReference>
<proteinExistence type="predicted"/>
<dbReference type="PANTHER" id="PTHR45710">
    <property type="entry name" value="C-TYPE LECTIN DOMAIN-CONTAINING PROTEIN 180"/>
    <property type="match status" value="1"/>
</dbReference>
<evidence type="ECO:0000259" key="5">
    <source>
        <dbReference type="PROSITE" id="PS50041"/>
    </source>
</evidence>
<reference evidence="6" key="2">
    <citation type="submission" date="2025-08" db="UniProtKB">
        <authorList>
            <consortium name="Ensembl"/>
        </authorList>
    </citation>
    <scope>IDENTIFICATION</scope>
</reference>
<reference evidence="6" key="3">
    <citation type="submission" date="2025-09" db="UniProtKB">
        <authorList>
            <consortium name="Ensembl"/>
        </authorList>
    </citation>
    <scope>IDENTIFICATION</scope>
</reference>
<comment type="subcellular location">
    <subcellularLocation>
        <location evidence="1">Cell membrane</location>
        <topology evidence="1">Single-pass type II membrane protein</topology>
    </subcellularLocation>
</comment>
<dbReference type="PANTHER" id="PTHR45710:SF31">
    <property type="entry name" value="EARLY ACTIVATION ANTIGEN CD69"/>
    <property type="match status" value="1"/>
</dbReference>
<evidence type="ECO:0000256" key="3">
    <source>
        <dbReference type="SAM" id="MobiDB-lite"/>
    </source>
</evidence>
<dbReference type="InParanoid" id="A0A7N6BJI4"/>
<dbReference type="InterPro" id="IPR016186">
    <property type="entry name" value="C-type_lectin-like/link_sf"/>
</dbReference>
<dbReference type="GeneTree" id="ENSGT01030000234575"/>
<evidence type="ECO:0000256" key="4">
    <source>
        <dbReference type="SAM" id="Phobius"/>
    </source>
</evidence>
<dbReference type="PROSITE" id="PS50041">
    <property type="entry name" value="C_TYPE_LECTIN_2"/>
    <property type="match status" value="1"/>
</dbReference>
<protein>
    <recommendedName>
        <fullName evidence="5">C-type lectin domain-containing protein</fullName>
    </recommendedName>
</protein>
<evidence type="ECO:0000313" key="6">
    <source>
        <dbReference type="Ensembl" id="ENSATEP00000063773.2"/>
    </source>
</evidence>
<dbReference type="SMART" id="SM00034">
    <property type="entry name" value="CLECT"/>
    <property type="match status" value="1"/>
</dbReference>
<evidence type="ECO:0000256" key="1">
    <source>
        <dbReference type="ARBA" id="ARBA00004401"/>
    </source>
</evidence>
<keyword evidence="4" id="KW-0472">Membrane</keyword>
<keyword evidence="4" id="KW-1133">Transmembrane helix</keyword>
<dbReference type="AlphaFoldDB" id="A0A7N6BJI4"/>
<dbReference type="SUPFAM" id="SSF56436">
    <property type="entry name" value="C-type lectin-like"/>
    <property type="match status" value="1"/>
</dbReference>
<accession>A0A7N6BJI4</accession>
<keyword evidence="4" id="KW-0812">Transmembrane</keyword>
<keyword evidence="7" id="KW-1185">Reference proteome</keyword>